<evidence type="ECO:0000313" key="2">
    <source>
        <dbReference type="EMBL" id="OBA19128.1"/>
    </source>
</evidence>
<reference evidence="2 3" key="1">
    <citation type="submission" date="2016-05" db="EMBL/GenBank/DDBJ databases">
        <title>Comparative genomics of biotechnologically important yeasts.</title>
        <authorList>
            <consortium name="DOE Joint Genome Institute"/>
            <person name="Riley R."/>
            <person name="Haridas S."/>
            <person name="Wolfe K.H."/>
            <person name="Lopes M.R."/>
            <person name="Hittinger C.T."/>
            <person name="Goker M."/>
            <person name="Salamov A."/>
            <person name="Wisecaver J."/>
            <person name="Long T.M."/>
            <person name="Aerts A.L."/>
            <person name="Barry K."/>
            <person name="Choi C."/>
            <person name="Clum A."/>
            <person name="Coughlan A.Y."/>
            <person name="Deshpande S."/>
            <person name="Douglass A.P."/>
            <person name="Hanson S.J."/>
            <person name="Klenk H.-P."/>
            <person name="LaButti K."/>
            <person name="Lapidus A."/>
            <person name="Lindquist E."/>
            <person name="Lipzen A."/>
            <person name="Meier-kolthoff J.P."/>
            <person name="Ohm R.A."/>
            <person name="Otillar R.P."/>
            <person name="Pangilinan J."/>
            <person name="Peng Y."/>
            <person name="Rokas A."/>
            <person name="Rosa C.A."/>
            <person name="Scheuner C."/>
            <person name="Sibirny A.A."/>
            <person name="Slot J.C."/>
            <person name="Stielow J.B."/>
            <person name="Sun H."/>
            <person name="Kurtzman C.P."/>
            <person name="Blackwell M."/>
            <person name="Grigoriev I.V."/>
            <person name="Jeffries T.W."/>
        </authorList>
    </citation>
    <scope>NUCLEOTIDE SEQUENCE [LARGE SCALE GENOMIC DNA]</scope>
    <source>
        <strain evidence="2 3">NRRL YB-4993</strain>
    </source>
</reference>
<proteinExistence type="predicted"/>
<dbReference type="RefSeq" id="XP_018709660.1">
    <property type="nucleotide sequence ID" value="XM_018855117.1"/>
</dbReference>
<evidence type="ECO:0000256" key="1">
    <source>
        <dbReference type="SAM" id="MobiDB-lite"/>
    </source>
</evidence>
<dbReference type="Proteomes" id="UP000092555">
    <property type="component" value="Unassembled WGS sequence"/>
</dbReference>
<protein>
    <submittedName>
        <fullName evidence="2">Uncharacterized protein</fullName>
    </submittedName>
</protein>
<accession>A0A1A0H5D1</accession>
<dbReference type="GeneID" id="30028093"/>
<keyword evidence="3" id="KW-1185">Reference proteome</keyword>
<sequence>MHRSQRAVRGQDGTKSEYRMWGHPVEKAAKPQPRLTCCSRLVCRSHNTNSETGKSCVPRGLAQFRSPLIFRVVKSAGHFFGPGQLVQDKIKKATILGRTGTSFFRPPEAGLANTAFVPPFFFSPTAMIPQETRTLPTTLAPGRRRQNRRGTRNSLFVGGRSANRLFSRRGAGSLPPEHGPGDNWGCPGDNTRGPGDNMRGPGDNTRARDNSASGGPPQVYVDILTDSSSSQLSMFSFEEPASSAEPSEYDDYFCSNTLDADSGRRLQALQTSMCNPDLSPSVRSVLETAFRQFDKQSARTLETLPPYSHDCKPPPYLV</sequence>
<feature type="compositionally biased region" description="Basic residues" evidence="1">
    <location>
        <begin position="142"/>
        <end position="151"/>
    </location>
</feature>
<dbReference type="AlphaFoldDB" id="A0A1A0H5D1"/>
<name>A0A1A0H5D1_9ASCO</name>
<organism evidence="2 3">
    <name type="scientific">Metschnikowia bicuspidata var. bicuspidata NRRL YB-4993</name>
    <dbReference type="NCBI Taxonomy" id="869754"/>
    <lineage>
        <taxon>Eukaryota</taxon>
        <taxon>Fungi</taxon>
        <taxon>Dikarya</taxon>
        <taxon>Ascomycota</taxon>
        <taxon>Saccharomycotina</taxon>
        <taxon>Pichiomycetes</taxon>
        <taxon>Metschnikowiaceae</taxon>
        <taxon>Metschnikowia</taxon>
    </lineage>
</organism>
<evidence type="ECO:0000313" key="3">
    <source>
        <dbReference type="Proteomes" id="UP000092555"/>
    </source>
</evidence>
<feature type="region of interest" description="Disordered" evidence="1">
    <location>
        <begin position="132"/>
        <end position="218"/>
    </location>
</feature>
<gene>
    <name evidence="2" type="ORF">METBIDRAFT_219238</name>
</gene>
<comment type="caution">
    <text evidence="2">The sequence shown here is derived from an EMBL/GenBank/DDBJ whole genome shotgun (WGS) entry which is preliminary data.</text>
</comment>
<dbReference type="EMBL" id="LXTC01000007">
    <property type="protein sequence ID" value="OBA19128.1"/>
    <property type="molecule type" value="Genomic_DNA"/>
</dbReference>
<dbReference type="OrthoDB" id="4091662at2759"/>